<dbReference type="OrthoDB" id="7057037at2"/>
<dbReference type="EMBL" id="FNXF01000002">
    <property type="protein sequence ID" value="SEH63887.1"/>
    <property type="molecule type" value="Genomic_DNA"/>
</dbReference>
<dbReference type="RefSeq" id="WP_143039913.1">
    <property type="nucleotide sequence ID" value="NZ_FNXF01000002.1"/>
</dbReference>
<protein>
    <submittedName>
        <fullName evidence="1">Uncharacterized protein</fullName>
    </submittedName>
</protein>
<proteinExistence type="predicted"/>
<evidence type="ECO:0000313" key="2">
    <source>
        <dbReference type="Proteomes" id="UP000199371"/>
    </source>
</evidence>
<gene>
    <name evidence="1" type="ORF">SAMN05660691_00553</name>
</gene>
<name>A0A1H6JN95_9GAMM</name>
<dbReference type="Proteomes" id="UP000199371">
    <property type="component" value="Unassembled WGS sequence"/>
</dbReference>
<dbReference type="AlphaFoldDB" id="A0A1H6JN95"/>
<sequence length="201" mass="22317">MRYWQIFVLPLVTILAACSDNNARMHLQLCSAEYRYNTEGADAAIAAMREVGNDREYVVGNNVARFLILRGAKTQNTNDFDKANAILDAMEPLPDDPEQVTARYISVLRFLATANGSNNNGAREELTQYCSESAEPEAECLHGNIMEIFQILGTSNGTTNKSSEDLANLFNQTYRAEFNDPSLDVQLDYSRSVVTSCGSHE</sequence>
<keyword evidence="2" id="KW-1185">Reference proteome</keyword>
<evidence type="ECO:0000313" key="1">
    <source>
        <dbReference type="EMBL" id="SEH63887.1"/>
    </source>
</evidence>
<organism evidence="1 2">
    <name type="scientific">Rheinheimera pacifica</name>
    <dbReference type="NCBI Taxonomy" id="173990"/>
    <lineage>
        <taxon>Bacteria</taxon>
        <taxon>Pseudomonadati</taxon>
        <taxon>Pseudomonadota</taxon>
        <taxon>Gammaproteobacteria</taxon>
        <taxon>Chromatiales</taxon>
        <taxon>Chromatiaceae</taxon>
        <taxon>Rheinheimera</taxon>
    </lineage>
</organism>
<dbReference type="PROSITE" id="PS51257">
    <property type="entry name" value="PROKAR_LIPOPROTEIN"/>
    <property type="match status" value="1"/>
</dbReference>
<accession>A0A1H6JN95</accession>
<reference evidence="2" key="1">
    <citation type="submission" date="2016-10" db="EMBL/GenBank/DDBJ databases">
        <authorList>
            <person name="Varghese N."/>
            <person name="Submissions S."/>
        </authorList>
    </citation>
    <scope>NUCLEOTIDE SEQUENCE [LARGE SCALE GENOMIC DNA]</scope>
    <source>
        <strain evidence="2">DSM 17616</strain>
    </source>
</reference>